<dbReference type="Gene3D" id="2.30.26.10">
    <property type="entry name" value="Dihydroorotate Dehydrogenase A, chain A, domain 2"/>
    <property type="match status" value="1"/>
</dbReference>
<dbReference type="UniPathway" id="UPA00070"/>
<name>A0A0E9NFZ4_SAICN</name>
<keyword evidence="10" id="KW-1185">Reference proteome</keyword>
<comment type="cofactor">
    <cofactor evidence="1">
        <name>FMN</name>
        <dbReference type="ChEBI" id="CHEBI:58210"/>
    </cofactor>
</comment>
<organism evidence="9 10">
    <name type="scientific">Saitoella complicata (strain BCRC 22490 / CBS 7301 / JCM 7358 / NBRC 10748 / NRRL Y-17804)</name>
    <dbReference type="NCBI Taxonomy" id="698492"/>
    <lineage>
        <taxon>Eukaryota</taxon>
        <taxon>Fungi</taxon>
        <taxon>Dikarya</taxon>
        <taxon>Ascomycota</taxon>
        <taxon>Taphrinomycotina</taxon>
        <taxon>Taphrinomycotina incertae sedis</taxon>
        <taxon>Saitoella</taxon>
    </lineage>
</organism>
<evidence type="ECO:0000256" key="3">
    <source>
        <dbReference type="ARBA" id="ARBA00022630"/>
    </source>
</evidence>
<dbReference type="GO" id="GO:0044205">
    <property type="term" value="P:'de novo' UMP biosynthetic process"/>
    <property type="evidence" value="ECO:0007669"/>
    <property type="project" value="UniProtKB-UniPathway"/>
</dbReference>
<reference evidence="9 10" key="2">
    <citation type="journal article" date="2014" name="J. Gen. Appl. Microbiol.">
        <title>The early diverging ascomycetous budding yeast Saitoella complicata has three histone deacetylases belonging to the Clr6, Hos2, and Rpd3 lineages.</title>
        <authorList>
            <person name="Nishida H."/>
            <person name="Matsumoto T."/>
            <person name="Kondo S."/>
            <person name="Hamamoto M."/>
            <person name="Yoshikawa H."/>
        </authorList>
    </citation>
    <scope>NUCLEOTIDE SEQUENCE [LARGE SCALE GENOMIC DNA]</scope>
    <source>
        <strain evidence="9 10">NRRL Y-17804</strain>
    </source>
</reference>
<protein>
    <recommendedName>
        <fullName evidence="7">Dihydroorotate oxidase</fullName>
    </recommendedName>
</protein>
<proteinExistence type="predicted"/>
<dbReference type="Gene3D" id="3.20.20.70">
    <property type="entry name" value="Aldolase class I"/>
    <property type="match status" value="1"/>
</dbReference>
<accession>A0A0E9NFZ4</accession>
<keyword evidence="6" id="KW-0560">Oxidoreductase</keyword>
<feature type="domain" description="Dihydroorotate dehydrogenase catalytic" evidence="8">
    <location>
        <begin position="34"/>
        <end position="318"/>
    </location>
</feature>
<evidence type="ECO:0000259" key="8">
    <source>
        <dbReference type="Pfam" id="PF01180"/>
    </source>
</evidence>
<reference evidence="9 10" key="1">
    <citation type="journal article" date="2011" name="J. Gen. Appl. Microbiol.">
        <title>Draft genome sequencing of the enigmatic yeast Saitoella complicata.</title>
        <authorList>
            <person name="Nishida H."/>
            <person name="Hamamoto M."/>
            <person name="Sugiyama J."/>
        </authorList>
    </citation>
    <scope>NUCLEOTIDE SEQUENCE [LARGE SCALE GENOMIC DNA]</scope>
    <source>
        <strain evidence="9 10">NRRL Y-17804</strain>
    </source>
</reference>
<dbReference type="InterPro" id="IPR023359">
    <property type="entry name" value="Dihydro_DH_chainA_dom2"/>
</dbReference>
<dbReference type="GO" id="GO:0004152">
    <property type="term" value="F:dihydroorotate dehydrogenase activity"/>
    <property type="evidence" value="ECO:0007669"/>
    <property type="project" value="InterPro"/>
</dbReference>
<evidence type="ECO:0000256" key="1">
    <source>
        <dbReference type="ARBA" id="ARBA00001917"/>
    </source>
</evidence>
<evidence type="ECO:0000313" key="9">
    <source>
        <dbReference type="EMBL" id="GAO48792.1"/>
    </source>
</evidence>
<dbReference type="RefSeq" id="XP_019024727.1">
    <property type="nucleotide sequence ID" value="XM_019166807.1"/>
</dbReference>
<dbReference type="STRING" id="698492.A0A0E9NFZ4"/>
<dbReference type="OMA" id="GDGYRRM"/>
<reference evidence="9 10" key="3">
    <citation type="journal article" date="2015" name="Genome Announc.">
        <title>Draft Genome Sequence of the Archiascomycetous Yeast Saitoella complicata.</title>
        <authorList>
            <person name="Yamauchi K."/>
            <person name="Kondo S."/>
            <person name="Hamamoto M."/>
            <person name="Takahashi Y."/>
            <person name="Ogura Y."/>
            <person name="Hayashi T."/>
            <person name="Nishida H."/>
        </authorList>
    </citation>
    <scope>NUCLEOTIDE SEQUENCE [LARGE SCALE GENOMIC DNA]</scope>
    <source>
        <strain evidence="9 10">NRRL Y-17804</strain>
    </source>
</reference>
<dbReference type="Proteomes" id="UP000033140">
    <property type="component" value="Unassembled WGS sequence"/>
</dbReference>
<dbReference type="PANTHER" id="PTHR48109:SF1">
    <property type="entry name" value="DIHYDROOROTATE DEHYDROGENASE (FUMARATE)"/>
    <property type="match status" value="1"/>
</dbReference>
<evidence type="ECO:0000256" key="7">
    <source>
        <dbReference type="ARBA" id="ARBA00031623"/>
    </source>
</evidence>
<dbReference type="InterPro" id="IPR005720">
    <property type="entry name" value="Dihydroorotate_DH_cat"/>
</dbReference>
<sequence>MPSAQGPSAVQLGSLLISPPLINSSCPWASSLAQLTELYECPYTGAVTIRTSTPHGFQEDSSHSHTLFGESSINSYGFSPVSVGQYLIWIEMIHDMSTKRKPWLISIGGPETDLEYCFEHISCLLSRRPDIPIGIELNLSCPNIPSHPPPAYSGLELAAICELVSSWKERQKGITVGIKIPPYTHSGMYDTLFSALLGAAAGTIDYVAATNTLGNSILPSSIDTTLPSGKGEGPVFMGGMAGSALHPLSLGVVRNLRTRLREQEYNGGHLRNIKIIGIGGVSDREGFERMRYVGADVVAVATALGREGVDVFQKVLEGQISKDGK</sequence>
<evidence type="ECO:0000256" key="5">
    <source>
        <dbReference type="ARBA" id="ARBA00022975"/>
    </source>
</evidence>
<dbReference type="AlphaFoldDB" id="A0A0E9NFZ4"/>
<evidence type="ECO:0000313" key="10">
    <source>
        <dbReference type="Proteomes" id="UP000033140"/>
    </source>
</evidence>
<dbReference type="InterPro" id="IPR012135">
    <property type="entry name" value="Dihydroorotate_DH_1_2"/>
</dbReference>
<dbReference type="Pfam" id="PF01180">
    <property type="entry name" value="DHO_dh"/>
    <property type="match status" value="1"/>
</dbReference>
<comment type="caution">
    <text evidence="9">The sequence shown here is derived from an EMBL/GenBank/DDBJ whole genome shotgun (WGS) entry which is preliminary data.</text>
</comment>
<keyword evidence="4" id="KW-0288">FMN</keyword>
<dbReference type="InterPro" id="IPR050074">
    <property type="entry name" value="DHO_dehydrogenase"/>
</dbReference>
<keyword evidence="3" id="KW-0285">Flavoprotein</keyword>
<dbReference type="GO" id="GO:0006207">
    <property type="term" value="P:'de novo' pyrimidine nucleobase biosynthetic process"/>
    <property type="evidence" value="ECO:0007669"/>
    <property type="project" value="TreeGrafter"/>
</dbReference>
<dbReference type="SUPFAM" id="SSF51395">
    <property type="entry name" value="FMN-linked oxidoreductases"/>
    <property type="match status" value="1"/>
</dbReference>
<evidence type="ECO:0000256" key="2">
    <source>
        <dbReference type="ARBA" id="ARBA00004725"/>
    </source>
</evidence>
<comment type="pathway">
    <text evidence="2">Pyrimidine metabolism; UMP biosynthesis via de novo pathway.</text>
</comment>
<dbReference type="PIRSF" id="PIRSF000164">
    <property type="entry name" value="DHO_oxidase"/>
    <property type="match status" value="1"/>
</dbReference>
<dbReference type="OrthoDB" id="14784at2759"/>
<evidence type="ECO:0000256" key="6">
    <source>
        <dbReference type="ARBA" id="ARBA00023002"/>
    </source>
</evidence>
<gene>
    <name evidence="9" type="ORF">G7K_2961-t1</name>
</gene>
<evidence type="ECO:0000256" key="4">
    <source>
        <dbReference type="ARBA" id="ARBA00022643"/>
    </source>
</evidence>
<dbReference type="EMBL" id="BACD03000017">
    <property type="protein sequence ID" value="GAO48792.1"/>
    <property type="molecule type" value="Genomic_DNA"/>
</dbReference>
<dbReference type="InterPro" id="IPR013785">
    <property type="entry name" value="Aldolase_TIM"/>
</dbReference>
<dbReference type="GO" id="GO:0005737">
    <property type="term" value="C:cytoplasm"/>
    <property type="evidence" value="ECO:0007669"/>
    <property type="project" value="InterPro"/>
</dbReference>
<keyword evidence="5" id="KW-0665">Pyrimidine biosynthesis</keyword>
<dbReference type="PANTHER" id="PTHR48109">
    <property type="entry name" value="DIHYDROOROTATE DEHYDROGENASE (QUINONE), MITOCHONDRIAL-RELATED"/>
    <property type="match status" value="1"/>
</dbReference>